<proteinExistence type="predicted"/>
<sequence length="241" mass="27618">MPPSLSHQDPCWLVELARVECTTTSSRSTNSRKAMLSDASIAYARCLSFSVELAMIQGDVCTAMRRARQCLEALKRAIDNQTIERDVNAYYHLYHSTEVTVDGVGIVCSEFREWKAVTTLLAPVSSLLDFVVYWDEDIGIFFSTVESELTLDTLKRPAHVFFEKMRDDWASHFDSVFKLCTVDMIEIASIIHEIEPNGYFRVSRLRKRYDYLICERLLRKIGKTSLILASDRLRAHLGFAE</sequence>
<evidence type="ECO:0000313" key="1">
    <source>
        <dbReference type="EMBL" id="WMI40113.1"/>
    </source>
</evidence>
<name>A0AA51BSC2_9MONO</name>
<organism evidence="1">
    <name type="scientific">Rhizoctonia cerealis phyllomonavirus</name>
    <dbReference type="NCBI Taxonomy" id="3068671"/>
    <lineage>
        <taxon>Viruses</taxon>
        <taxon>Riboviria</taxon>
        <taxon>Orthornavirae</taxon>
        <taxon>Negarnaviricota</taxon>
        <taxon>Haploviricotina</taxon>
        <taxon>Monjiviricetes</taxon>
        <taxon>Mononegavirales</taxon>
        <taxon>Mymonaviridae</taxon>
        <taxon>Phyllomonavirus</taxon>
    </lineage>
</organism>
<protein>
    <submittedName>
        <fullName evidence="1">Uncharacterized protein</fullName>
    </submittedName>
</protein>
<reference evidence="1" key="2">
    <citation type="submission" date="2023-05" db="EMBL/GenBank/DDBJ databases">
        <authorList>
            <person name="Li W."/>
        </authorList>
    </citation>
    <scope>NUCLEOTIDE SEQUENCE</scope>
    <source>
        <strain evidence="1">RcPhV-1084-3</strain>
    </source>
</reference>
<accession>A0AA51BSC2</accession>
<dbReference type="EMBL" id="OQ999705">
    <property type="protein sequence ID" value="WMI40113.1"/>
    <property type="molecule type" value="Viral_cRNA"/>
</dbReference>
<reference evidence="1" key="1">
    <citation type="journal article" date="2023" name="Microbiol. Spectr.">
        <title>Extreme Diversity of Mycoviruses Present in Single Strains of Rhizoctonia cerealis, the Pathogen of Wheat Sharp Eyespot.</title>
        <authorList>
            <person name="Li W."/>
            <person name="Sun H."/>
            <person name="Cao S."/>
            <person name="Zhang A."/>
            <person name="Zhang H."/>
            <person name="Shu Y."/>
            <person name="Chen H."/>
        </authorList>
    </citation>
    <scope>NUCLEOTIDE SEQUENCE</scope>
    <source>
        <strain evidence="1">RcPhV-1084-3</strain>
    </source>
</reference>